<feature type="domain" description="Alanyl-transfer RNA synthetases family profile" evidence="6">
    <location>
        <begin position="1"/>
        <end position="271"/>
    </location>
</feature>
<evidence type="ECO:0000256" key="2">
    <source>
        <dbReference type="ARBA" id="ARBA00004496"/>
    </source>
</evidence>
<evidence type="ECO:0000256" key="5">
    <source>
        <dbReference type="SAM" id="Coils"/>
    </source>
</evidence>
<evidence type="ECO:0000256" key="4">
    <source>
        <dbReference type="ARBA" id="ARBA00022833"/>
    </source>
</evidence>
<evidence type="ECO:0000259" key="6">
    <source>
        <dbReference type="PROSITE" id="PS50860"/>
    </source>
</evidence>
<dbReference type="InterPro" id="IPR051335">
    <property type="entry name" value="Alanyl-tRNA_Editing_Enzymes"/>
</dbReference>
<name>A0ABR6TKB0_9FIRM</name>
<dbReference type="Gene3D" id="3.10.310.40">
    <property type="match status" value="1"/>
</dbReference>
<dbReference type="Proteomes" id="UP000713904">
    <property type="component" value="Unassembled WGS sequence"/>
</dbReference>
<protein>
    <submittedName>
        <fullName evidence="7">Alanyl-tRNA editing protein</fullName>
    </submittedName>
</protein>
<dbReference type="PROSITE" id="PS50860">
    <property type="entry name" value="AA_TRNA_LIGASE_II_ALA"/>
    <property type="match status" value="1"/>
</dbReference>
<dbReference type="SMART" id="SM00863">
    <property type="entry name" value="tRNA_SAD"/>
    <property type="match status" value="1"/>
</dbReference>
<evidence type="ECO:0000256" key="1">
    <source>
        <dbReference type="ARBA" id="ARBA00001947"/>
    </source>
</evidence>
<comment type="subcellular location">
    <subcellularLocation>
        <location evidence="2">Cytoplasm</location>
    </subcellularLocation>
</comment>
<dbReference type="InterPro" id="IPR018165">
    <property type="entry name" value="Ala-tRNA-synth_IIc_core"/>
</dbReference>
<evidence type="ECO:0000256" key="3">
    <source>
        <dbReference type="ARBA" id="ARBA00022723"/>
    </source>
</evidence>
<dbReference type="SUPFAM" id="SSF50447">
    <property type="entry name" value="Translation proteins"/>
    <property type="match status" value="1"/>
</dbReference>
<dbReference type="PANTHER" id="PTHR43462">
    <property type="entry name" value="ALANYL-TRNA EDITING PROTEIN"/>
    <property type="match status" value="1"/>
</dbReference>
<dbReference type="RefSeq" id="WP_185623873.1">
    <property type="nucleotide sequence ID" value="NZ_JABGBW010000002.1"/>
</dbReference>
<dbReference type="EMBL" id="JABGBW010000002">
    <property type="protein sequence ID" value="MBC2575850.1"/>
    <property type="molecule type" value="Genomic_DNA"/>
</dbReference>
<keyword evidence="5" id="KW-0175">Coiled coil</keyword>
<accession>A0ABR6TKB0</accession>
<keyword evidence="8" id="KW-1185">Reference proteome</keyword>
<sequence>MSDRVEKLYYTDRYRKSIVTKIKDIVDFQDKFGIVFEEDIFFPGGGGQVGDSGFIKILDDNYSDENLILDNVISRADGNIHFLREKQNLKNKENQKIENFKKRDIAIEEKLKPGVKVELVLDWDKREDNMHQHTAQHILSGCFFKLFSRNTKGLHIGKDFSQLDIEGDFNDEMIMKVEKYANDVINQSIEIENYEIDKENKEIYTRRPLPDTDDEIRVLKIGELDINACCGVHALNTKDIKFIKIKKYLKHKDGTRIEYLAGKRAIDYVLNRDNIFDRVLKKFNCSENNIENAIDNLENKKDEFHEMQKYLTKKVILFEFDKLEKEYLGTNNDVFLVNKIFDGEKSDLLVELAKYIAENNKAVVLFANKLKEHNEIIFMVSKELVKQIPNLGMGKLFKENADLIDAKGGGSNFVANGRGNINQNLDLFMKKSKEAVSDLLKSYL</sequence>
<organism evidence="7 8">
    <name type="scientific">Peptostreptococcus canis</name>
    <dbReference type="NCBI Taxonomy" id="1159213"/>
    <lineage>
        <taxon>Bacteria</taxon>
        <taxon>Bacillati</taxon>
        <taxon>Bacillota</taxon>
        <taxon>Clostridia</taxon>
        <taxon>Peptostreptococcales</taxon>
        <taxon>Peptostreptococcaceae</taxon>
        <taxon>Peptostreptococcus</taxon>
    </lineage>
</organism>
<dbReference type="InterPro" id="IPR012947">
    <property type="entry name" value="tRNA_SAD"/>
</dbReference>
<dbReference type="PANTHER" id="PTHR43462:SF1">
    <property type="entry name" value="ALANYL-TRNA EDITING PROTEIN AARSD1"/>
    <property type="match status" value="1"/>
</dbReference>
<dbReference type="InterPro" id="IPR009000">
    <property type="entry name" value="Transl_B-barrel_sf"/>
</dbReference>
<feature type="coiled-coil region" evidence="5">
    <location>
        <begin position="280"/>
        <end position="310"/>
    </location>
</feature>
<comment type="caution">
    <text evidence="7">The sequence shown here is derived from an EMBL/GenBank/DDBJ whole genome shotgun (WGS) entry which is preliminary data.</text>
</comment>
<evidence type="ECO:0000313" key="7">
    <source>
        <dbReference type="EMBL" id="MBC2575850.1"/>
    </source>
</evidence>
<dbReference type="Pfam" id="PF07973">
    <property type="entry name" value="tRNA_SAD"/>
    <property type="match status" value="1"/>
</dbReference>
<keyword evidence="3" id="KW-0479">Metal-binding</keyword>
<dbReference type="InterPro" id="IPR018163">
    <property type="entry name" value="Thr/Ala-tRNA-synth_IIc_edit"/>
</dbReference>
<dbReference type="Gene3D" id="3.30.980.10">
    <property type="entry name" value="Threonyl-trna Synthetase, Chain A, domain 2"/>
    <property type="match status" value="1"/>
</dbReference>
<evidence type="ECO:0000313" key="8">
    <source>
        <dbReference type="Proteomes" id="UP000713904"/>
    </source>
</evidence>
<comment type="cofactor">
    <cofactor evidence="1">
        <name>Zn(2+)</name>
        <dbReference type="ChEBI" id="CHEBI:29105"/>
    </cofactor>
</comment>
<gene>
    <name evidence="7" type="ORF">HLB29_04040</name>
</gene>
<proteinExistence type="predicted"/>
<keyword evidence="4" id="KW-0862">Zinc</keyword>
<reference evidence="7 8" key="1">
    <citation type="submission" date="2020-05" db="EMBL/GenBank/DDBJ databases">
        <title>Draft genome of xy-202 and genomic insight in genome of the genus Peptostreptococcus.</title>
        <authorList>
            <person name="Zhang Z."/>
        </authorList>
    </citation>
    <scope>NUCLEOTIDE SEQUENCE [LARGE SCALE GENOMIC DNA]</scope>
    <source>
        <strain evidence="7 8">DSM 27025</strain>
    </source>
</reference>
<dbReference type="SUPFAM" id="SSF55186">
    <property type="entry name" value="ThrRS/AlaRS common domain"/>
    <property type="match status" value="1"/>
</dbReference>
<dbReference type="Gene3D" id="2.40.30.130">
    <property type="match status" value="1"/>
</dbReference>